<name>A0A8H6ZTF8_PLEOS</name>
<reference evidence="2" key="1">
    <citation type="submission" date="2019-07" db="EMBL/GenBank/DDBJ databases">
        <authorList>
            <person name="Palmer J.M."/>
        </authorList>
    </citation>
    <scope>NUCLEOTIDE SEQUENCE</scope>
    <source>
        <strain evidence="2">PC9</strain>
    </source>
</reference>
<feature type="region of interest" description="Disordered" evidence="1">
    <location>
        <begin position="81"/>
        <end position="145"/>
    </location>
</feature>
<evidence type="ECO:0000313" key="3">
    <source>
        <dbReference type="Proteomes" id="UP000623687"/>
    </source>
</evidence>
<dbReference type="GeneID" id="59379158"/>
<dbReference type="AlphaFoldDB" id="A0A8H6ZTF8"/>
<feature type="compositionally biased region" description="Polar residues" evidence="1">
    <location>
        <begin position="84"/>
        <end position="107"/>
    </location>
</feature>
<proteinExistence type="predicted"/>
<keyword evidence="3" id="KW-1185">Reference proteome</keyword>
<dbReference type="EMBL" id="JACETU010000007">
    <property type="protein sequence ID" value="KAF7424040.1"/>
    <property type="molecule type" value="Genomic_DNA"/>
</dbReference>
<sequence>MAPQPLLCRCDCNKCRKHPAGFQWQTKKLAAQHVKLYPVRWTSQNAALNRLRRSMSRNRAQPPVDPTILCRESHRLRLQRTRSIRSGQHCNGSNPAARQQRSQSNSIPRWEDFPAHPPSPEHSPEPEGPFGPVNPPEIQDLNAPMDDLPTYRPPAFQEAACVRLAYMQAVIGNVYNGLTIQQATDQLVSTLDALEVAGALPEIPRPLQTSDGAKRRLSIDPDLWITQYAICPHCWKHFSPTALRELETPECRVGNCTGLIYEDITGAKGETRRRPLKIIPQVSLIDSLRRMFLHPGFARSIRDSRGEPECLNDNDDFVMEDIHHSAAWHAQHVNITREV</sequence>
<dbReference type="OrthoDB" id="3248986at2759"/>
<feature type="compositionally biased region" description="Pro residues" evidence="1">
    <location>
        <begin position="115"/>
        <end position="135"/>
    </location>
</feature>
<dbReference type="VEuPathDB" id="FungiDB:PC9H_009340"/>
<gene>
    <name evidence="2" type="ORF">PC9H_009340</name>
</gene>
<dbReference type="RefSeq" id="XP_036628234.1">
    <property type="nucleotide sequence ID" value="XM_036778845.1"/>
</dbReference>
<comment type="caution">
    <text evidence="2">The sequence shown here is derived from an EMBL/GenBank/DDBJ whole genome shotgun (WGS) entry which is preliminary data.</text>
</comment>
<accession>A0A8H6ZTF8</accession>
<protein>
    <submittedName>
        <fullName evidence="2">Uncharacterized protein</fullName>
    </submittedName>
</protein>
<dbReference type="Proteomes" id="UP000623687">
    <property type="component" value="Unassembled WGS sequence"/>
</dbReference>
<evidence type="ECO:0000256" key="1">
    <source>
        <dbReference type="SAM" id="MobiDB-lite"/>
    </source>
</evidence>
<organism evidence="2 3">
    <name type="scientific">Pleurotus ostreatus</name>
    <name type="common">Oyster mushroom</name>
    <name type="synonym">White-rot fungus</name>
    <dbReference type="NCBI Taxonomy" id="5322"/>
    <lineage>
        <taxon>Eukaryota</taxon>
        <taxon>Fungi</taxon>
        <taxon>Dikarya</taxon>
        <taxon>Basidiomycota</taxon>
        <taxon>Agaricomycotina</taxon>
        <taxon>Agaricomycetes</taxon>
        <taxon>Agaricomycetidae</taxon>
        <taxon>Agaricales</taxon>
        <taxon>Pleurotineae</taxon>
        <taxon>Pleurotaceae</taxon>
        <taxon>Pleurotus</taxon>
    </lineage>
</organism>
<evidence type="ECO:0000313" key="2">
    <source>
        <dbReference type="EMBL" id="KAF7424040.1"/>
    </source>
</evidence>